<reference evidence="2 3" key="1">
    <citation type="submission" date="2024-02" db="EMBL/GenBank/DDBJ databases">
        <title>A draft genome for the cacao thread blight pathogen Marasmius crinis-equi.</title>
        <authorList>
            <person name="Cohen S.P."/>
            <person name="Baruah I.K."/>
            <person name="Amoako-Attah I."/>
            <person name="Bukari Y."/>
            <person name="Meinhardt L.W."/>
            <person name="Bailey B.A."/>
        </authorList>
    </citation>
    <scope>NUCLEOTIDE SEQUENCE [LARGE SCALE GENOMIC DNA]</scope>
    <source>
        <strain evidence="2 3">GH-76</strain>
    </source>
</reference>
<gene>
    <name evidence="2" type="ORF">V5O48_019499</name>
</gene>
<evidence type="ECO:0000313" key="2">
    <source>
        <dbReference type="EMBL" id="KAL0562586.1"/>
    </source>
</evidence>
<feature type="compositionally biased region" description="Basic and acidic residues" evidence="1">
    <location>
        <begin position="34"/>
        <end position="45"/>
    </location>
</feature>
<dbReference type="Proteomes" id="UP001465976">
    <property type="component" value="Unassembled WGS sequence"/>
</dbReference>
<keyword evidence="3" id="KW-1185">Reference proteome</keyword>
<proteinExistence type="predicted"/>
<organism evidence="2 3">
    <name type="scientific">Marasmius crinis-equi</name>
    <dbReference type="NCBI Taxonomy" id="585013"/>
    <lineage>
        <taxon>Eukaryota</taxon>
        <taxon>Fungi</taxon>
        <taxon>Dikarya</taxon>
        <taxon>Basidiomycota</taxon>
        <taxon>Agaricomycotina</taxon>
        <taxon>Agaricomycetes</taxon>
        <taxon>Agaricomycetidae</taxon>
        <taxon>Agaricales</taxon>
        <taxon>Marasmiineae</taxon>
        <taxon>Marasmiaceae</taxon>
        <taxon>Marasmius</taxon>
    </lineage>
</organism>
<protein>
    <submittedName>
        <fullName evidence="2">Uncharacterized protein</fullName>
    </submittedName>
</protein>
<feature type="non-terminal residue" evidence="2">
    <location>
        <position position="1"/>
    </location>
</feature>
<accession>A0ABR3EI74</accession>
<sequence>RHSRSIWDGLTQLTKKSIKANNDPAAVSVPQNSKEAREAKDEKKFRKERDEGVLWTLGARKGLTNSDEAAIAEFEETGDRISWTRQQAEVFRWMEEFEKKHAEFHRTIRYFGKMEEAWTTIADHPEDEINSVETIDHDPEAKAAKLHALKARAHRQAAIWGDYARVALAQFRDVSYPAFFSMDKPLAPR</sequence>
<dbReference type="EMBL" id="JBAHYK010005121">
    <property type="protein sequence ID" value="KAL0562586.1"/>
    <property type="molecule type" value="Genomic_DNA"/>
</dbReference>
<name>A0ABR3EI74_9AGAR</name>
<feature type="non-terminal residue" evidence="2">
    <location>
        <position position="189"/>
    </location>
</feature>
<feature type="region of interest" description="Disordered" evidence="1">
    <location>
        <begin position="18"/>
        <end position="45"/>
    </location>
</feature>
<comment type="caution">
    <text evidence="2">The sequence shown here is derived from an EMBL/GenBank/DDBJ whole genome shotgun (WGS) entry which is preliminary data.</text>
</comment>
<evidence type="ECO:0000313" key="3">
    <source>
        <dbReference type="Proteomes" id="UP001465976"/>
    </source>
</evidence>
<evidence type="ECO:0000256" key="1">
    <source>
        <dbReference type="SAM" id="MobiDB-lite"/>
    </source>
</evidence>